<evidence type="ECO:0000256" key="1">
    <source>
        <dbReference type="SAM" id="MobiDB-lite"/>
    </source>
</evidence>
<evidence type="ECO:0000313" key="3">
    <source>
        <dbReference type="Proteomes" id="UP000766486"/>
    </source>
</evidence>
<reference evidence="2 3" key="1">
    <citation type="submission" date="2019-06" db="EMBL/GenBank/DDBJ databases">
        <authorList>
            <person name="Broberg M."/>
        </authorList>
    </citation>
    <scope>NUCLEOTIDE SEQUENCE [LARGE SCALE GENOMIC DNA]</scope>
</reference>
<proteinExistence type="predicted"/>
<feature type="region of interest" description="Disordered" evidence="1">
    <location>
        <begin position="1"/>
        <end position="98"/>
    </location>
</feature>
<protein>
    <submittedName>
        <fullName evidence="2">Uncharacterized protein</fullName>
    </submittedName>
</protein>
<sequence>PPAMQQAYMPPQQPPPQAYAPQGAAPEQYQQSYPPQTYQAPAPNQGMYVVPPELSAPNSYGHTGQPQQAYPGYRAEEHTPSPPSVGGAPPAPAPARVA</sequence>
<feature type="compositionally biased region" description="Polar residues" evidence="1">
    <location>
        <begin position="56"/>
        <end position="68"/>
    </location>
</feature>
<feature type="compositionally biased region" description="Low complexity" evidence="1">
    <location>
        <begin position="1"/>
        <end position="10"/>
    </location>
</feature>
<feature type="compositionally biased region" description="Pro residues" evidence="1">
    <location>
        <begin position="89"/>
        <end position="98"/>
    </location>
</feature>
<gene>
    <name evidence="2" type="ORF">CLO192961_LOCUS337091</name>
</gene>
<comment type="caution">
    <text evidence="2">The sequence shown here is derived from an EMBL/GenBank/DDBJ whole genome shotgun (WGS) entry which is preliminary data.</text>
</comment>
<accession>A0ABY6UNV7</accession>
<name>A0ABY6UNV7_BIOOC</name>
<evidence type="ECO:0000313" key="2">
    <source>
        <dbReference type="EMBL" id="VUC32990.1"/>
    </source>
</evidence>
<organism evidence="2 3">
    <name type="scientific">Bionectria ochroleuca</name>
    <name type="common">Gliocladium roseum</name>
    <dbReference type="NCBI Taxonomy" id="29856"/>
    <lineage>
        <taxon>Eukaryota</taxon>
        <taxon>Fungi</taxon>
        <taxon>Dikarya</taxon>
        <taxon>Ascomycota</taxon>
        <taxon>Pezizomycotina</taxon>
        <taxon>Sordariomycetes</taxon>
        <taxon>Hypocreomycetidae</taxon>
        <taxon>Hypocreales</taxon>
        <taxon>Bionectriaceae</taxon>
        <taxon>Clonostachys</taxon>
    </lineage>
</organism>
<feature type="non-terminal residue" evidence="2">
    <location>
        <position position="1"/>
    </location>
</feature>
<dbReference type="EMBL" id="CABFNS010000852">
    <property type="protein sequence ID" value="VUC32990.1"/>
    <property type="molecule type" value="Genomic_DNA"/>
</dbReference>
<keyword evidence="3" id="KW-1185">Reference proteome</keyword>
<dbReference type="Proteomes" id="UP000766486">
    <property type="component" value="Unassembled WGS sequence"/>
</dbReference>
<feature type="compositionally biased region" description="Low complexity" evidence="1">
    <location>
        <begin position="19"/>
        <end position="43"/>
    </location>
</feature>